<feature type="domain" description="SnoaL-like" evidence="2">
    <location>
        <begin position="40"/>
        <end position="152"/>
    </location>
</feature>
<keyword evidence="4" id="KW-1185">Reference proteome</keyword>
<feature type="chain" id="PRO_5040934523" description="SnoaL-like domain-containing protein" evidence="1">
    <location>
        <begin position="20"/>
        <end position="180"/>
    </location>
</feature>
<gene>
    <name evidence="3" type="ORF">N7509_000554</name>
</gene>
<organism evidence="3 4">
    <name type="scientific">Penicillium cosmopolitanum</name>
    <dbReference type="NCBI Taxonomy" id="1131564"/>
    <lineage>
        <taxon>Eukaryota</taxon>
        <taxon>Fungi</taxon>
        <taxon>Dikarya</taxon>
        <taxon>Ascomycota</taxon>
        <taxon>Pezizomycotina</taxon>
        <taxon>Eurotiomycetes</taxon>
        <taxon>Eurotiomycetidae</taxon>
        <taxon>Eurotiales</taxon>
        <taxon>Aspergillaceae</taxon>
        <taxon>Penicillium</taxon>
    </lineage>
</organism>
<dbReference type="RefSeq" id="XP_056493773.1">
    <property type="nucleotide sequence ID" value="XM_056625191.1"/>
</dbReference>
<name>A0A9X0BE71_9EURO</name>
<accession>A0A9X0BE71</accession>
<reference evidence="3" key="1">
    <citation type="submission" date="2022-12" db="EMBL/GenBank/DDBJ databases">
        <authorList>
            <person name="Petersen C."/>
        </authorList>
    </citation>
    <scope>NUCLEOTIDE SEQUENCE</scope>
    <source>
        <strain evidence="3">IBT 29677</strain>
    </source>
</reference>
<dbReference type="Pfam" id="PF12680">
    <property type="entry name" value="SnoaL_2"/>
    <property type="match status" value="1"/>
</dbReference>
<comment type="caution">
    <text evidence="3">The sequence shown here is derived from an EMBL/GenBank/DDBJ whole genome shotgun (WGS) entry which is preliminary data.</text>
</comment>
<dbReference type="SUPFAM" id="SSF54427">
    <property type="entry name" value="NTF2-like"/>
    <property type="match status" value="1"/>
</dbReference>
<dbReference type="Proteomes" id="UP001147747">
    <property type="component" value="Unassembled WGS sequence"/>
</dbReference>
<proteinExistence type="predicted"/>
<evidence type="ECO:0000313" key="3">
    <source>
        <dbReference type="EMBL" id="KAJ5413927.1"/>
    </source>
</evidence>
<feature type="signal peptide" evidence="1">
    <location>
        <begin position="1"/>
        <end position="19"/>
    </location>
</feature>
<dbReference type="AlphaFoldDB" id="A0A9X0BE71"/>
<sequence>MIITKVLFLFSFIIAPAIGFPSCCETELVNTRNQRVLDDYLDVWSGNLALAETVFHPDVVLHSDRFPSSTGKGSDLISVTNRDEFVAFVQRSRKGRKRYTFTPIRSTGDKDSVAVRWAMHGVIGSNFTLFPTPLKAGAAVTYDGADFLVLDNCTGLVQEVYITQNLIQYFHAMGLTAVTV</sequence>
<dbReference type="InterPro" id="IPR032710">
    <property type="entry name" value="NTF2-like_dom_sf"/>
</dbReference>
<evidence type="ECO:0000313" key="4">
    <source>
        <dbReference type="Proteomes" id="UP001147747"/>
    </source>
</evidence>
<dbReference type="OrthoDB" id="3637354at2759"/>
<keyword evidence="1" id="KW-0732">Signal</keyword>
<protein>
    <recommendedName>
        <fullName evidence="2">SnoaL-like domain-containing protein</fullName>
    </recommendedName>
</protein>
<reference evidence="3" key="2">
    <citation type="journal article" date="2023" name="IMA Fungus">
        <title>Comparative genomic study of the Penicillium genus elucidates a diverse pangenome and 15 lateral gene transfer events.</title>
        <authorList>
            <person name="Petersen C."/>
            <person name="Sorensen T."/>
            <person name="Nielsen M.R."/>
            <person name="Sondergaard T.E."/>
            <person name="Sorensen J.L."/>
            <person name="Fitzpatrick D.A."/>
            <person name="Frisvad J.C."/>
            <person name="Nielsen K.L."/>
        </authorList>
    </citation>
    <scope>NUCLEOTIDE SEQUENCE</scope>
    <source>
        <strain evidence="3">IBT 29677</strain>
    </source>
</reference>
<dbReference type="Gene3D" id="3.10.450.50">
    <property type="match status" value="1"/>
</dbReference>
<dbReference type="GeneID" id="81364171"/>
<evidence type="ECO:0000256" key="1">
    <source>
        <dbReference type="SAM" id="SignalP"/>
    </source>
</evidence>
<evidence type="ECO:0000259" key="2">
    <source>
        <dbReference type="Pfam" id="PF12680"/>
    </source>
</evidence>
<dbReference type="InterPro" id="IPR037401">
    <property type="entry name" value="SnoaL-like"/>
</dbReference>
<dbReference type="EMBL" id="JAPZBU010000003">
    <property type="protein sequence ID" value="KAJ5413927.1"/>
    <property type="molecule type" value="Genomic_DNA"/>
</dbReference>